<evidence type="ECO:0000313" key="3">
    <source>
        <dbReference type="Proteomes" id="UP001462640"/>
    </source>
</evidence>
<dbReference type="Proteomes" id="UP001462640">
    <property type="component" value="Unassembled WGS sequence"/>
</dbReference>
<gene>
    <name evidence="2" type="ORF">ABDJ40_01980</name>
</gene>
<keyword evidence="3" id="KW-1185">Reference proteome</keyword>
<comment type="caution">
    <text evidence="2">The sequence shown here is derived from an EMBL/GenBank/DDBJ whole genome shotgun (WGS) entry which is preliminary data.</text>
</comment>
<evidence type="ECO:0000256" key="1">
    <source>
        <dbReference type="SAM" id="MobiDB-lite"/>
    </source>
</evidence>
<proteinExistence type="predicted"/>
<sequence>MGGPVYRVVRPDGRVEFTDTPQGAGTVEAVRPGQQARTRSDEQNKQDYDEAKKLIKEAQKRIPKINDYLDYLSYLRSNSPRKLDLVLQELQKSDPKAWLALQKYPQFRPLRDTLVGVKAGERSLTAGLGLATGSFGGSAEKWLESSVKEMMKRDRWGPYADVLGAKASTLPAPKAPTYSNSRLGQYLKVEDARQAAAAKQSAKELESARAGIRTARATAATRVLNPLLDLGIGALDPDVFRGISAIEGMRLGKKLVDKGILEPEEALELRSLMAQGKFDEARALIDQGIKRKGGQ</sequence>
<feature type="region of interest" description="Disordered" evidence="1">
    <location>
        <begin position="15"/>
        <end position="46"/>
    </location>
</feature>
<reference evidence="2 3" key="1">
    <citation type="submission" date="2024-05" db="EMBL/GenBank/DDBJ databases">
        <title>Roseateles sp. 2.12 16S ribosomal RNA gene Genome sequencing and assembly.</title>
        <authorList>
            <person name="Woo H."/>
        </authorList>
    </citation>
    <scope>NUCLEOTIDE SEQUENCE [LARGE SCALE GENOMIC DNA]</scope>
    <source>
        <strain evidence="2 3">2.12</strain>
    </source>
</reference>
<organism evidence="2 3">
    <name type="scientific">Roseateles flavus</name>
    <dbReference type="NCBI Taxonomy" id="3149041"/>
    <lineage>
        <taxon>Bacteria</taxon>
        <taxon>Pseudomonadati</taxon>
        <taxon>Pseudomonadota</taxon>
        <taxon>Betaproteobacteria</taxon>
        <taxon>Burkholderiales</taxon>
        <taxon>Sphaerotilaceae</taxon>
        <taxon>Roseateles</taxon>
    </lineage>
</organism>
<name>A0ABV0G912_9BURK</name>
<dbReference type="EMBL" id="JBDPZC010000001">
    <property type="protein sequence ID" value="MEO3711530.1"/>
    <property type="molecule type" value="Genomic_DNA"/>
</dbReference>
<evidence type="ECO:0000313" key="2">
    <source>
        <dbReference type="EMBL" id="MEO3711530.1"/>
    </source>
</evidence>
<accession>A0ABV0G912</accession>
<dbReference type="RefSeq" id="WP_347605430.1">
    <property type="nucleotide sequence ID" value="NZ_JBDPZC010000001.1"/>
</dbReference>
<protein>
    <submittedName>
        <fullName evidence="2">DUF4124 domain-containing protein</fullName>
    </submittedName>
</protein>